<reference evidence="1 2" key="1">
    <citation type="submission" date="2017-11" db="EMBL/GenBank/DDBJ databases">
        <title>De novo assembly and phasing of dikaryotic genomes from two isolates of Puccinia coronata f. sp. avenae, the causal agent of oat crown rust.</title>
        <authorList>
            <person name="Miller M.E."/>
            <person name="Zhang Y."/>
            <person name="Omidvar V."/>
            <person name="Sperschneider J."/>
            <person name="Schwessinger B."/>
            <person name="Raley C."/>
            <person name="Palmer J.M."/>
            <person name="Garnica D."/>
            <person name="Upadhyaya N."/>
            <person name="Rathjen J."/>
            <person name="Taylor J.M."/>
            <person name="Park R.F."/>
            <person name="Dodds P.N."/>
            <person name="Hirsch C.D."/>
            <person name="Kianian S.F."/>
            <person name="Figueroa M."/>
        </authorList>
    </citation>
    <scope>NUCLEOTIDE SEQUENCE [LARGE SCALE GENOMIC DNA]</scope>
    <source>
        <strain evidence="1">12NC29</strain>
    </source>
</reference>
<evidence type="ECO:0000313" key="1">
    <source>
        <dbReference type="EMBL" id="PLW32708.1"/>
    </source>
</evidence>
<sequence>MDDVSLNGEQYTVSSIANNLLNSGQVTDEPPCTEMGLGTVKQVKSLIKMTTGIPADTRIRPPFSSAGASSGIFNDAEDAYMQLAPFLVTLG</sequence>
<name>A0A2N5U4W1_9BASI</name>
<proteinExistence type="predicted"/>
<gene>
    <name evidence="1" type="ORF">PCANC_19553</name>
</gene>
<evidence type="ECO:0000313" key="2">
    <source>
        <dbReference type="Proteomes" id="UP000235388"/>
    </source>
</evidence>
<comment type="caution">
    <text evidence="1">The sequence shown here is derived from an EMBL/GenBank/DDBJ whole genome shotgun (WGS) entry which is preliminary data.</text>
</comment>
<dbReference type="EMBL" id="PGCJ01000316">
    <property type="protein sequence ID" value="PLW32708.1"/>
    <property type="molecule type" value="Genomic_DNA"/>
</dbReference>
<keyword evidence="2" id="KW-1185">Reference proteome</keyword>
<accession>A0A2N5U4W1</accession>
<protein>
    <submittedName>
        <fullName evidence="1">Uncharacterized protein</fullName>
    </submittedName>
</protein>
<dbReference type="Proteomes" id="UP000235388">
    <property type="component" value="Unassembled WGS sequence"/>
</dbReference>
<organism evidence="1 2">
    <name type="scientific">Puccinia coronata f. sp. avenae</name>
    <dbReference type="NCBI Taxonomy" id="200324"/>
    <lineage>
        <taxon>Eukaryota</taxon>
        <taxon>Fungi</taxon>
        <taxon>Dikarya</taxon>
        <taxon>Basidiomycota</taxon>
        <taxon>Pucciniomycotina</taxon>
        <taxon>Pucciniomycetes</taxon>
        <taxon>Pucciniales</taxon>
        <taxon>Pucciniaceae</taxon>
        <taxon>Puccinia</taxon>
    </lineage>
</organism>
<dbReference type="AlphaFoldDB" id="A0A2N5U4W1"/>